<keyword evidence="4" id="KW-1003">Cell membrane</keyword>
<feature type="domain" description="Histidine kinase" evidence="13">
    <location>
        <begin position="251"/>
        <end position="462"/>
    </location>
</feature>
<dbReference type="Pfam" id="PF00672">
    <property type="entry name" value="HAMP"/>
    <property type="match status" value="1"/>
</dbReference>
<dbReference type="SUPFAM" id="SSF55874">
    <property type="entry name" value="ATPase domain of HSP90 chaperone/DNA topoisomerase II/histidine kinase"/>
    <property type="match status" value="1"/>
</dbReference>
<organism evidence="15 16">
    <name type="scientific">Lacisediminihabitans profunda</name>
    <dbReference type="NCBI Taxonomy" id="2594790"/>
    <lineage>
        <taxon>Bacteria</taxon>
        <taxon>Bacillati</taxon>
        <taxon>Actinomycetota</taxon>
        <taxon>Actinomycetes</taxon>
        <taxon>Micrococcales</taxon>
        <taxon>Microbacteriaceae</taxon>
        <taxon>Lacisediminihabitans</taxon>
    </lineage>
</organism>
<dbReference type="PROSITE" id="PS50885">
    <property type="entry name" value="HAMP"/>
    <property type="match status" value="1"/>
</dbReference>
<keyword evidence="16" id="KW-1185">Reference proteome</keyword>
<evidence type="ECO:0000313" key="16">
    <source>
        <dbReference type="Proteomes" id="UP000321379"/>
    </source>
</evidence>
<dbReference type="RefSeq" id="WP_147784060.1">
    <property type="nucleotide sequence ID" value="NZ_VRMG01000008.1"/>
</dbReference>
<evidence type="ECO:0000256" key="2">
    <source>
        <dbReference type="ARBA" id="ARBA00004651"/>
    </source>
</evidence>
<evidence type="ECO:0000259" key="14">
    <source>
        <dbReference type="PROSITE" id="PS50885"/>
    </source>
</evidence>
<gene>
    <name evidence="15" type="ORF">FVP33_12900</name>
</gene>
<name>A0A5C8URC7_9MICO</name>
<dbReference type="InterPro" id="IPR003660">
    <property type="entry name" value="HAMP_dom"/>
</dbReference>
<keyword evidence="9 12" id="KW-1133">Transmembrane helix</keyword>
<proteinExistence type="predicted"/>
<dbReference type="PANTHER" id="PTHR45436:SF5">
    <property type="entry name" value="SENSOR HISTIDINE KINASE TRCS"/>
    <property type="match status" value="1"/>
</dbReference>
<dbReference type="InterPro" id="IPR003594">
    <property type="entry name" value="HATPase_dom"/>
</dbReference>
<comment type="caution">
    <text evidence="15">The sequence shown here is derived from an EMBL/GenBank/DDBJ whole genome shotgun (WGS) entry which is preliminary data.</text>
</comment>
<dbReference type="CDD" id="cd06225">
    <property type="entry name" value="HAMP"/>
    <property type="match status" value="1"/>
</dbReference>
<keyword evidence="5" id="KW-0597">Phosphoprotein</keyword>
<dbReference type="SMART" id="SM00304">
    <property type="entry name" value="HAMP"/>
    <property type="match status" value="1"/>
</dbReference>
<dbReference type="EMBL" id="VRMG01000008">
    <property type="protein sequence ID" value="TXN30017.1"/>
    <property type="molecule type" value="Genomic_DNA"/>
</dbReference>
<feature type="domain" description="HAMP" evidence="14">
    <location>
        <begin position="190"/>
        <end position="243"/>
    </location>
</feature>
<dbReference type="SUPFAM" id="SSF47384">
    <property type="entry name" value="Homodimeric domain of signal transducing histidine kinase"/>
    <property type="match status" value="1"/>
</dbReference>
<evidence type="ECO:0000256" key="7">
    <source>
        <dbReference type="ARBA" id="ARBA00022692"/>
    </source>
</evidence>
<keyword evidence="6" id="KW-0808">Transferase</keyword>
<keyword evidence="8 15" id="KW-0418">Kinase</keyword>
<dbReference type="EC" id="2.7.13.3" evidence="3"/>
<evidence type="ECO:0000256" key="8">
    <source>
        <dbReference type="ARBA" id="ARBA00022777"/>
    </source>
</evidence>
<dbReference type="Proteomes" id="UP000321379">
    <property type="component" value="Unassembled WGS sequence"/>
</dbReference>
<dbReference type="InterPro" id="IPR004358">
    <property type="entry name" value="Sig_transdc_His_kin-like_C"/>
</dbReference>
<reference evidence="15 16" key="1">
    <citation type="submission" date="2019-08" db="EMBL/GenBank/DDBJ databases">
        <title>Bacterial whole genome sequence for Glaciihabitans sp. CHu50b-6-2.</title>
        <authorList>
            <person name="Jin L."/>
        </authorList>
    </citation>
    <scope>NUCLEOTIDE SEQUENCE [LARGE SCALE GENOMIC DNA]</scope>
    <source>
        <strain evidence="15 16">CHu50b-6-2</strain>
    </source>
</reference>
<dbReference type="InterPro" id="IPR003661">
    <property type="entry name" value="HisK_dim/P_dom"/>
</dbReference>
<evidence type="ECO:0000256" key="10">
    <source>
        <dbReference type="ARBA" id="ARBA00023012"/>
    </source>
</evidence>
<dbReference type="SUPFAM" id="SSF103190">
    <property type="entry name" value="Sensory domain-like"/>
    <property type="match status" value="1"/>
</dbReference>
<dbReference type="GO" id="GO:0005886">
    <property type="term" value="C:plasma membrane"/>
    <property type="evidence" value="ECO:0007669"/>
    <property type="project" value="UniProtKB-SubCell"/>
</dbReference>
<evidence type="ECO:0000256" key="12">
    <source>
        <dbReference type="SAM" id="Phobius"/>
    </source>
</evidence>
<dbReference type="Gene3D" id="3.30.565.10">
    <property type="entry name" value="Histidine kinase-like ATPase, C-terminal domain"/>
    <property type="match status" value="1"/>
</dbReference>
<dbReference type="InterPro" id="IPR029151">
    <property type="entry name" value="Sensor-like_sf"/>
</dbReference>
<dbReference type="PRINTS" id="PR00344">
    <property type="entry name" value="BCTRLSENSOR"/>
</dbReference>
<dbReference type="InterPro" id="IPR050428">
    <property type="entry name" value="TCS_sensor_his_kinase"/>
</dbReference>
<feature type="transmembrane region" description="Helical" evidence="12">
    <location>
        <begin position="168"/>
        <end position="188"/>
    </location>
</feature>
<dbReference type="Pfam" id="PF02518">
    <property type="entry name" value="HATPase_c"/>
    <property type="match status" value="1"/>
</dbReference>
<evidence type="ECO:0000256" key="9">
    <source>
        <dbReference type="ARBA" id="ARBA00022989"/>
    </source>
</evidence>
<evidence type="ECO:0000256" key="3">
    <source>
        <dbReference type="ARBA" id="ARBA00012438"/>
    </source>
</evidence>
<dbReference type="Pfam" id="PF00512">
    <property type="entry name" value="HisKA"/>
    <property type="match status" value="1"/>
</dbReference>
<dbReference type="Gene3D" id="6.10.340.10">
    <property type="match status" value="1"/>
</dbReference>
<accession>A0A5C8URC7</accession>
<evidence type="ECO:0000256" key="11">
    <source>
        <dbReference type="ARBA" id="ARBA00023136"/>
    </source>
</evidence>
<dbReference type="SMART" id="SM00388">
    <property type="entry name" value="HisKA"/>
    <property type="match status" value="1"/>
</dbReference>
<dbReference type="PANTHER" id="PTHR45436">
    <property type="entry name" value="SENSOR HISTIDINE KINASE YKOH"/>
    <property type="match status" value="1"/>
</dbReference>
<dbReference type="CDD" id="cd00082">
    <property type="entry name" value="HisKA"/>
    <property type="match status" value="1"/>
</dbReference>
<evidence type="ECO:0000259" key="13">
    <source>
        <dbReference type="PROSITE" id="PS50109"/>
    </source>
</evidence>
<dbReference type="PROSITE" id="PS50109">
    <property type="entry name" value="HIS_KIN"/>
    <property type="match status" value="1"/>
</dbReference>
<dbReference type="InterPro" id="IPR036890">
    <property type="entry name" value="HATPase_C_sf"/>
</dbReference>
<comment type="catalytic activity">
    <reaction evidence="1">
        <text>ATP + protein L-histidine = ADP + protein N-phospho-L-histidine.</text>
        <dbReference type="EC" id="2.7.13.3"/>
    </reaction>
</comment>
<evidence type="ECO:0000256" key="6">
    <source>
        <dbReference type="ARBA" id="ARBA00022679"/>
    </source>
</evidence>
<protein>
    <recommendedName>
        <fullName evidence="3">histidine kinase</fullName>
        <ecNumber evidence="3">2.7.13.3</ecNumber>
    </recommendedName>
</protein>
<dbReference type="InterPro" id="IPR005467">
    <property type="entry name" value="His_kinase_dom"/>
</dbReference>
<keyword evidence="11 12" id="KW-0472">Membrane</keyword>
<evidence type="ECO:0000256" key="4">
    <source>
        <dbReference type="ARBA" id="ARBA00022475"/>
    </source>
</evidence>
<dbReference type="AlphaFoldDB" id="A0A5C8URC7"/>
<comment type="subcellular location">
    <subcellularLocation>
        <location evidence="2">Cell membrane</location>
        <topology evidence="2">Multi-pass membrane protein</topology>
    </subcellularLocation>
</comment>
<dbReference type="Gene3D" id="1.10.287.130">
    <property type="match status" value="1"/>
</dbReference>
<dbReference type="SUPFAM" id="SSF158472">
    <property type="entry name" value="HAMP domain-like"/>
    <property type="match status" value="1"/>
</dbReference>
<sequence length="462" mass="50184">MKWRFTAVLMIVALLVVLVQDIPLSNQLRVVERDRIVTSLERDAFVLAGRSEESLEANTSTDHAVITDLARQYRAAGGARVVITDSAGIALVTSDDDRSAVGSSYLSRPEIAKAITGQIATGERYSDTLQEQLLYVSVPVFGGAKIHGAVRLTYPAQFVTDSLNRRLFTLWLVALTTVLLAGIVGLVLSTTITRTLKRLKETTEHLAEGRLHVRADETMGAPELRSLSRSFNIMAERLDALLEQQRTFASNASHQLRTPLTALRLRLESARALIETDPQGAAGRLLSAETEADRLGGIIEGLLLLSRTESSSAPVEPVDLDEIARERVEHWRPLARESGVALEVEAHSSRPVLAVPTAAEQIIDNFIDNALTVSSPGGSIMVRVLDDRRWTTVHVLDEGPGMPPEETERAFERFWRGSADGAGHGLGLAIVAQLASASGATVRLTNRPEGGLDASARFVNDR</sequence>
<dbReference type="InterPro" id="IPR036097">
    <property type="entry name" value="HisK_dim/P_sf"/>
</dbReference>
<dbReference type="Gene3D" id="3.30.450.20">
    <property type="entry name" value="PAS domain"/>
    <property type="match status" value="1"/>
</dbReference>
<keyword evidence="10" id="KW-0902">Two-component regulatory system</keyword>
<dbReference type="GO" id="GO:0000155">
    <property type="term" value="F:phosphorelay sensor kinase activity"/>
    <property type="evidence" value="ECO:0007669"/>
    <property type="project" value="InterPro"/>
</dbReference>
<evidence type="ECO:0000313" key="15">
    <source>
        <dbReference type="EMBL" id="TXN30017.1"/>
    </source>
</evidence>
<dbReference type="CDD" id="cd00075">
    <property type="entry name" value="HATPase"/>
    <property type="match status" value="1"/>
</dbReference>
<dbReference type="SMART" id="SM00387">
    <property type="entry name" value="HATPase_c"/>
    <property type="match status" value="1"/>
</dbReference>
<keyword evidence="7 12" id="KW-0812">Transmembrane</keyword>
<evidence type="ECO:0000256" key="1">
    <source>
        <dbReference type="ARBA" id="ARBA00000085"/>
    </source>
</evidence>
<evidence type="ECO:0000256" key="5">
    <source>
        <dbReference type="ARBA" id="ARBA00022553"/>
    </source>
</evidence>